<keyword evidence="2" id="KW-0472">Membrane</keyword>
<evidence type="ECO:0000256" key="2">
    <source>
        <dbReference type="SAM" id="Phobius"/>
    </source>
</evidence>
<keyword evidence="2" id="KW-0812">Transmembrane</keyword>
<feature type="transmembrane region" description="Helical" evidence="2">
    <location>
        <begin position="264"/>
        <end position="286"/>
    </location>
</feature>
<accession>A0A9P8IC75</accession>
<gene>
    <name evidence="3" type="ORF">GP486_007198</name>
</gene>
<dbReference type="AlphaFoldDB" id="A0A9P8IC75"/>
<feature type="transmembrane region" description="Helical" evidence="2">
    <location>
        <begin position="298"/>
        <end position="321"/>
    </location>
</feature>
<evidence type="ECO:0000256" key="1">
    <source>
        <dbReference type="SAM" id="MobiDB-lite"/>
    </source>
</evidence>
<proteinExistence type="predicted"/>
<keyword evidence="4" id="KW-1185">Reference proteome</keyword>
<dbReference type="Proteomes" id="UP000750711">
    <property type="component" value="Unassembled WGS sequence"/>
</dbReference>
<organism evidence="3 4">
    <name type="scientific">Trichoglossum hirsutum</name>
    <dbReference type="NCBI Taxonomy" id="265104"/>
    <lineage>
        <taxon>Eukaryota</taxon>
        <taxon>Fungi</taxon>
        <taxon>Dikarya</taxon>
        <taxon>Ascomycota</taxon>
        <taxon>Pezizomycotina</taxon>
        <taxon>Geoglossomycetes</taxon>
        <taxon>Geoglossales</taxon>
        <taxon>Geoglossaceae</taxon>
        <taxon>Trichoglossum</taxon>
    </lineage>
</organism>
<evidence type="ECO:0000313" key="4">
    <source>
        <dbReference type="Proteomes" id="UP000750711"/>
    </source>
</evidence>
<sequence length="468" mass="52474">MRFTMINYTRGWWAPVLVLFCVIAAVNARKSPKFDRSKCREEINESQKQSNFTKNTPEYFYQDPISGLLNNGFDNMTITLAACYEFCGSWTFYWDAVPRLTTWILPVLLLLSNIELSPIDKKRFMTIVHALGDPIDTFWSLIHKIYIWHRLYEIGLRKSPGEDGDMKGYFAAALVTGWHRFCEILGLRPSNPDAGMTRGDRARIIASVLAGFEEISGAKIESEDYYHMITRQLGRLGEPDEDAKKFEEWRRTARALADDRTNEFLRTCLAVFVYIFGLIAAFIPAIGGGNTSPPGGRIGSAIFLSWLVPLGLLSNTIGTFTSRRTCLTIMRQFVWATTRPTNNEAAVTSGDLQGSNITTAAARDEVQGNSTSSNVAIAQPEVHSSASHSPTIHRHNPANQRLNPQDNIELIPVSTGNSSSNVSWQRNFEPVTHEGDTADLIDTTGLIDVSSWNDYFESLQWLGAIYTY</sequence>
<feature type="compositionally biased region" description="Polar residues" evidence="1">
    <location>
        <begin position="381"/>
        <end position="390"/>
    </location>
</feature>
<feature type="transmembrane region" description="Helical" evidence="2">
    <location>
        <begin position="12"/>
        <end position="28"/>
    </location>
</feature>
<name>A0A9P8IC75_9PEZI</name>
<feature type="region of interest" description="Disordered" evidence="1">
    <location>
        <begin position="381"/>
        <end position="404"/>
    </location>
</feature>
<comment type="caution">
    <text evidence="3">The sequence shown here is derived from an EMBL/GenBank/DDBJ whole genome shotgun (WGS) entry which is preliminary data.</text>
</comment>
<protein>
    <submittedName>
        <fullName evidence="3">Uncharacterized protein</fullName>
    </submittedName>
</protein>
<keyword evidence="2" id="KW-1133">Transmembrane helix</keyword>
<reference evidence="3" key="1">
    <citation type="submission" date="2021-03" db="EMBL/GenBank/DDBJ databases">
        <title>Comparative genomics and phylogenomic investigation of the class Geoglossomycetes provide insights into ecological specialization and systematics.</title>
        <authorList>
            <person name="Melie T."/>
            <person name="Pirro S."/>
            <person name="Miller A.N."/>
            <person name="Quandt A."/>
        </authorList>
    </citation>
    <scope>NUCLEOTIDE SEQUENCE</scope>
    <source>
        <strain evidence="3">CAQ_001_2017</strain>
    </source>
</reference>
<evidence type="ECO:0000313" key="3">
    <source>
        <dbReference type="EMBL" id="KAH0551584.1"/>
    </source>
</evidence>
<dbReference type="EMBL" id="JAGHQM010001907">
    <property type="protein sequence ID" value="KAH0551584.1"/>
    <property type="molecule type" value="Genomic_DNA"/>
</dbReference>